<dbReference type="InterPro" id="IPR036691">
    <property type="entry name" value="Endo/exonu/phosph_ase_sf"/>
</dbReference>
<feature type="site" description="Transition state stabilizer" evidence="5">
    <location>
        <position position="637"/>
    </location>
</feature>
<feature type="binding site" evidence="4">
    <location>
        <position position="520"/>
    </location>
    <ligand>
        <name>Mg(2+)</name>
        <dbReference type="ChEBI" id="CHEBI:18420"/>
        <label>1</label>
    </ligand>
</feature>
<comment type="cofactor">
    <cofactor evidence="4">
        <name>Mg(2+)</name>
        <dbReference type="ChEBI" id="CHEBI:18420"/>
    </cofactor>
    <cofactor evidence="4">
        <name>Mn(2+)</name>
        <dbReference type="ChEBI" id="CHEBI:29035"/>
    </cofactor>
    <text evidence="4">Probably binds two magnesium or manganese ions per subunit.</text>
</comment>
<keyword evidence="1 4" id="KW-0479">Metal-binding</keyword>
<feature type="compositionally biased region" description="Basic and acidic residues" evidence="6">
    <location>
        <begin position="446"/>
        <end position="458"/>
    </location>
</feature>
<dbReference type="PANTHER" id="PTHR22748:SF6">
    <property type="entry name" value="DNA-(APURINIC OR APYRIMIDINIC SITE) ENDONUCLEASE"/>
    <property type="match status" value="1"/>
</dbReference>
<evidence type="ECO:0000313" key="7">
    <source>
        <dbReference type="EMBL" id="KAK0475419.1"/>
    </source>
</evidence>
<dbReference type="EMBL" id="JAUEPR010000023">
    <property type="protein sequence ID" value="KAK0475419.1"/>
    <property type="molecule type" value="Genomic_DNA"/>
</dbReference>
<feature type="region of interest" description="Disordered" evidence="6">
    <location>
        <begin position="335"/>
        <end position="372"/>
    </location>
</feature>
<evidence type="ECO:0000256" key="6">
    <source>
        <dbReference type="SAM" id="MobiDB-lite"/>
    </source>
</evidence>
<dbReference type="InterPro" id="IPR004808">
    <property type="entry name" value="AP_endonuc_1"/>
</dbReference>
<feature type="binding site" evidence="4">
    <location>
        <position position="637"/>
    </location>
    <ligand>
        <name>Mg(2+)</name>
        <dbReference type="ChEBI" id="CHEBI:18420"/>
        <label>1</label>
    </ligand>
</feature>
<feature type="compositionally biased region" description="Pro residues" evidence="6">
    <location>
        <begin position="33"/>
        <end position="42"/>
    </location>
</feature>
<protein>
    <submittedName>
        <fullName evidence="7">Endonuclease/exonuclease/phosphatase</fullName>
    </submittedName>
</protein>
<feature type="non-terminal residue" evidence="7">
    <location>
        <position position="689"/>
    </location>
</feature>
<proteinExistence type="predicted"/>
<dbReference type="GO" id="GO:0005634">
    <property type="term" value="C:nucleus"/>
    <property type="evidence" value="ECO:0007669"/>
    <property type="project" value="TreeGrafter"/>
</dbReference>
<evidence type="ECO:0000256" key="1">
    <source>
        <dbReference type="ARBA" id="ARBA00022723"/>
    </source>
</evidence>
<dbReference type="EMBL" id="JAUEPR010000016">
    <property type="protein sequence ID" value="KAK0477609.1"/>
    <property type="molecule type" value="Genomic_DNA"/>
</dbReference>
<keyword evidence="4" id="KW-0464">Manganese</keyword>
<evidence type="ECO:0000313" key="9">
    <source>
        <dbReference type="Proteomes" id="UP001175227"/>
    </source>
</evidence>
<sequence length="689" mass="78350">MHRKTNKKDDNFHFVNSPTEDALYPYNKNAKAGPPPPSPSNHPLPFTDAAYPRIHISFRKLIEDLSPGQKSVLQRESDAYIAVIPFGAGPKFYQSYTTLKQDVKAFLDDLDIEKGSFKISIPKTEWKATKIRDYQSPWPFFIENASQPLRKFLLWQQTFPISDKLVLNFLAVDPSKQSWVIATYRSHFVENDKDVMADVLRRIKKTTCESMKIVGMVNTIRTGQGFRGHAVTACEEMTHTWRLEYIATLQNNNEIGVWQLTGKPISGEEVPHRNLVNAIRSLTVMVGIDELKADGKARLECVWCKSEMHQSHACPFPEVSPNWRGPTKDEMTATSRKATVLEEKEADASQKGYRRSGQGGRRGNTMTRGGFQTVRGRGHASIEGGLDAISHQLSRVGRPPVGETGRSAMEFGTPSFRTQTVDDPLTPDQNWGSTSVENMPNMQGDATERSDRDERDNNIPHNPPSMGNKTSKKNTKAALRIASMNIRGYGAQNLEDKNSRWLHLNQIMREEKIGIMAIQEAHLTLERKMQIEAIFPKLRLEISEDTENPTARAGVAIVLNRRLTNWNTIQVKEVIPGRAMMVRMEWHRGRKITVMCVYAPNVTEHQGNENAKFWLDIEEYVQRNPDMKPDVIMGDFNMVEDPIDRLPMRNDPPEAREALDDMKMSLGMKDGWRDTFPTKRSFTYMQSTT</sequence>
<dbReference type="PANTHER" id="PTHR22748">
    <property type="entry name" value="AP ENDONUCLEASE"/>
    <property type="match status" value="1"/>
</dbReference>
<keyword evidence="7" id="KW-0255">Endonuclease</keyword>
<name>A0AA39P0S7_9AGAR</name>
<comment type="caution">
    <text evidence="7">The sequence shown here is derived from an EMBL/GenBank/DDBJ whole genome shotgun (WGS) entry which is preliminary data.</text>
</comment>
<keyword evidence="2" id="KW-0378">Hydrolase</keyword>
<feature type="binding site" evidence="4">
    <location>
        <position position="635"/>
    </location>
    <ligand>
        <name>Mg(2+)</name>
        <dbReference type="ChEBI" id="CHEBI:18420"/>
        <label>1</label>
    </ligand>
</feature>
<accession>A0AA39P0S7</accession>
<keyword evidence="3 4" id="KW-0460">Magnesium</keyword>
<feature type="region of interest" description="Disordered" evidence="6">
    <location>
        <begin position="414"/>
        <end position="474"/>
    </location>
</feature>
<feature type="binding site" evidence="4">
    <location>
        <position position="485"/>
    </location>
    <ligand>
        <name>Mg(2+)</name>
        <dbReference type="ChEBI" id="CHEBI:18420"/>
        <label>1</label>
    </ligand>
</feature>
<gene>
    <name evidence="8" type="ORF">IW261DRAFT_1338323</name>
    <name evidence="7" type="ORF">IW261DRAFT_1340463</name>
</gene>
<evidence type="ECO:0000256" key="5">
    <source>
        <dbReference type="PIRSR" id="PIRSR604808-3"/>
    </source>
</evidence>
<evidence type="ECO:0000256" key="3">
    <source>
        <dbReference type="ARBA" id="ARBA00022842"/>
    </source>
</evidence>
<keyword evidence="7" id="KW-0540">Nuclease</keyword>
<dbReference type="Gene3D" id="3.60.10.10">
    <property type="entry name" value="Endonuclease/exonuclease/phosphatase"/>
    <property type="match status" value="1"/>
</dbReference>
<dbReference type="AlphaFoldDB" id="A0AA39P0S7"/>
<evidence type="ECO:0000256" key="2">
    <source>
        <dbReference type="ARBA" id="ARBA00022801"/>
    </source>
</evidence>
<feature type="compositionally biased region" description="Basic and acidic residues" evidence="6">
    <location>
        <begin position="339"/>
        <end position="348"/>
    </location>
</feature>
<feature type="region of interest" description="Disordered" evidence="6">
    <location>
        <begin position="1"/>
        <end position="45"/>
    </location>
</feature>
<feature type="compositionally biased region" description="Polar residues" evidence="6">
    <location>
        <begin position="415"/>
        <end position="441"/>
    </location>
</feature>
<dbReference type="GO" id="GO:0046872">
    <property type="term" value="F:metal ion binding"/>
    <property type="evidence" value="ECO:0007669"/>
    <property type="project" value="UniProtKB-KW"/>
</dbReference>
<evidence type="ECO:0000256" key="4">
    <source>
        <dbReference type="PIRSR" id="PIRSR604808-2"/>
    </source>
</evidence>
<evidence type="ECO:0000313" key="8">
    <source>
        <dbReference type="EMBL" id="KAK0477609.1"/>
    </source>
</evidence>
<dbReference type="GO" id="GO:0008311">
    <property type="term" value="F:double-stranded DNA 3'-5' DNA exonuclease activity"/>
    <property type="evidence" value="ECO:0007669"/>
    <property type="project" value="TreeGrafter"/>
</dbReference>
<organism evidence="7 9">
    <name type="scientific">Armillaria novae-zelandiae</name>
    <dbReference type="NCBI Taxonomy" id="153914"/>
    <lineage>
        <taxon>Eukaryota</taxon>
        <taxon>Fungi</taxon>
        <taxon>Dikarya</taxon>
        <taxon>Basidiomycota</taxon>
        <taxon>Agaricomycotina</taxon>
        <taxon>Agaricomycetes</taxon>
        <taxon>Agaricomycetidae</taxon>
        <taxon>Agaricales</taxon>
        <taxon>Marasmiineae</taxon>
        <taxon>Physalacriaceae</taxon>
        <taxon>Armillaria</taxon>
    </lineage>
</organism>
<reference evidence="7" key="1">
    <citation type="submission" date="2023-06" db="EMBL/GenBank/DDBJ databases">
        <authorList>
            <consortium name="Lawrence Berkeley National Laboratory"/>
            <person name="Ahrendt S."/>
            <person name="Sahu N."/>
            <person name="Indic B."/>
            <person name="Wong-Bajracharya J."/>
            <person name="Merenyi Z."/>
            <person name="Ke H.-M."/>
            <person name="Monk M."/>
            <person name="Kocsube S."/>
            <person name="Drula E."/>
            <person name="Lipzen A."/>
            <person name="Balint B."/>
            <person name="Henrissat B."/>
            <person name="Andreopoulos B."/>
            <person name="Martin F.M."/>
            <person name="Harder C.B."/>
            <person name="Rigling D."/>
            <person name="Ford K.L."/>
            <person name="Foster G.D."/>
            <person name="Pangilinan J."/>
            <person name="Papanicolaou A."/>
            <person name="Barry K."/>
            <person name="LaButti K."/>
            <person name="Viragh M."/>
            <person name="Koriabine M."/>
            <person name="Yan M."/>
            <person name="Riley R."/>
            <person name="Champramary S."/>
            <person name="Plett K.L."/>
            <person name="Tsai I.J."/>
            <person name="Slot J."/>
            <person name="Sipos G."/>
            <person name="Plett J."/>
            <person name="Nagy L.G."/>
            <person name="Grigoriev I.V."/>
        </authorList>
    </citation>
    <scope>NUCLEOTIDE SEQUENCE</scope>
    <source>
        <strain evidence="7">ICMP 16352</strain>
    </source>
</reference>
<dbReference type="Proteomes" id="UP001175227">
    <property type="component" value="Unassembled WGS sequence"/>
</dbReference>
<dbReference type="GO" id="GO:0006284">
    <property type="term" value="P:base-excision repair"/>
    <property type="evidence" value="ECO:0007669"/>
    <property type="project" value="TreeGrafter"/>
</dbReference>
<dbReference type="GO" id="GO:0003906">
    <property type="term" value="F:DNA-(apurinic or apyrimidinic site) endonuclease activity"/>
    <property type="evidence" value="ECO:0007669"/>
    <property type="project" value="TreeGrafter"/>
</dbReference>
<dbReference type="SUPFAM" id="SSF56219">
    <property type="entry name" value="DNase I-like"/>
    <property type="match status" value="1"/>
</dbReference>
<keyword evidence="9" id="KW-1185">Reference proteome</keyword>
<dbReference type="GO" id="GO:0008081">
    <property type="term" value="F:phosphoric diester hydrolase activity"/>
    <property type="evidence" value="ECO:0007669"/>
    <property type="project" value="TreeGrafter"/>
</dbReference>